<evidence type="ECO:0000256" key="3">
    <source>
        <dbReference type="ARBA" id="ARBA00022603"/>
    </source>
</evidence>
<dbReference type="Pfam" id="PF08468">
    <property type="entry name" value="MTS_N"/>
    <property type="match status" value="1"/>
</dbReference>
<protein>
    <submittedName>
        <fullName evidence="8">Class I SAM-dependent methyltransferase</fullName>
        <ecNumber evidence="8">2.1.1.172</ecNumber>
        <ecNumber evidence="8">2.1.1.174</ecNumber>
    </submittedName>
</protein>
<reference evidence="8 9" key="1">
    <citation type="submission" date="2024-01" db="EMBL/GenBank/DDBJ databases">
        <authorList>
            <person name="Deng Y."/>
            <person name="Su J."/>
        </authorList>
    </citation>
    <scope>NUCLEOTIDE SEQUENCE [LARGE SCALE GENOMIC DNA]</scope>
    <source>
        <strain evidence="8 9">CPCC 100088</strain>
    </source>
</reference>
<keyword evidence="2" id="KW-0698">rRNA processing</keyword>
<gene>
    <name evidence="8" type="ORF">VSX56_03635</name>
</gene>
<dbReference type="EC" id="2.1.1.172" evidence="8"/>
<dbReference type="InterPro" id="IPR007848">
    <property type="entry name" value="Small_mtfrase_dom"/>
</dbReference>
<keyword evidence="4 8" id="KW-0808">Transferase</keyword>
<dbReference type="Proteomes" id="UP001438953">
    <property type="component" value="Unassembled WGS sequence"/>
</dbReference>
<dbReference type="PANTHER" id="PTHR47816">
    <property type="entry name" value="RIBOSOMAL RNA SMALL SUBUNIT METHYLTRANSFERASE C"/>
    <property type="match status" value="1"/>
</dbReference>
<evidence type="ECO:0000256" key="4">
    <source>
        <dbReference type="ARBA" id="ARBA00022679"/>
    </source>
</evidence>
<comment type="caution">
    <text evidence="8">The sequence shown here is derived from an EMBL/GenBank/DDBJ whole genome shotgun (WGS) entry which is preliminary data.</text>
</comment>
<evidence type="ECO:0000256" key="5">
    <source>
        <dbReference type="ARBA" id="ARBA00022691"/>
    </source>
</evidence>
<name>A0ABV1SD67_9RHOB</name>
<evidence type="ECO:0000259" key="7">
    <source>
        <dbReference type="Pfam" id="PF08468"/>
    </source>
</evidence>
<feature type="domain" description="Methyltransferase small" evidence="6">
    <location>
        <begin position="158"/>
        <end position="320"/>
    </location>
</feature>
<evidence type="ECO:0000259" key="6">
    <source>
        <dbReference type="Pfam" id="PF05175"/>
    </source>
</evidence>
<keyword evidence="3 8" id="KW-0489">Methyltransferase</keyword>
<evidence type="ECO:0000256" key="2">
    <source>
        <dbReference type="ARBA" id="ARBA00022552"/>
    </source>
</evidence>
<dbReference type="Pfam" id="PF05175">
    <property type="entry name" value="MTS"/>
    <property type="match status" value="1"/>
</dbReference>
<dbReference type="GO" id="GO:0052916">
    <property type="term" value="F:23S rRNA (guanine(1835)-N(2))-methyltransferase activity"/>
    <property type="evidence" value="ECO:0007669"/>
    <property type="project" value="UniProtKB-EC"/>
</dbReference>
<dbReference type="InterPro" id="IPR046977">
    <property type="entry name" value="RsmC/RlmG"/>
</dbReference>
<evidence type="ECO:0000313" key="9">
    <source>
        <dbReference type="Proteomes" id="UP001438953"/>
    </source>
</evidence>
<organism evidence="8 9">
    <name type="scientific">Thioclava kandeliae</name>
    <dbReference type="NCBI Taxonomy" id="3070818"/>
    <lineage>
        <taxon>Bacteria</taxon>
        <taxon>Pseudomonadati</taxon>
        <taxon>Pseudomonadota</taxon>
        <taxon>Alphaproteobacteria</taxon>
        <taxon>Rhodobacterales</taxon>
        <taxon>Paracoccaceae</taxon>
        <taxon>Thioclava</taxon>
    </lineage>
</organism>
<dbReference type="GO" id="GO:0052914">
    <property type="term" value="F:16S rRNA (guanine(1207)-N(2))-methyltransferase activity"/>
    <property type="evidence" value="ECO:0007669"/>
    <property type="project" value="UniProtKB-EC"/>
</dbReference>
<proteinExistence type="predicted"/>
<dbReference type="InterPro" id="IPR029063">
    <property type="entry name" value="SAM-dependent_MTases_sf"/>
</dbReference>
<dbReference type="InterPro" id="IPR013675">
    <property type="entry name" value="Mtase_sm_N"/>
</dbReference>
<dbReference type="EMBL" id="JAYWLC010000002">
    <property type="protein sequence ID" value="MER5170858.1"/>
    <property type="molecule type" value="Genomic_DNA"/>
</dbReference>
<accession>A0ABV1SD67</accession>
<dbReference type="PANTHER" id="PTHR47816:SF4">
    <property type="entry name" value="RIBOSOMAL RNA SMALL SUBUNIT METHYLTRANSFERASE C"/>
    <property type="match status" value="1"/>
</dbReference>
<sequence length="343" mass="36741">MTHPRLSLALEQAPLPETGTILVLGALADTDLSDLPRDRLELVQGFAPDHAGLSARGYTVSPAPQSKGYAAAVLFLPRAKQEARNALARLCALVEEGGMILVDGAKNDGVDSVLKSLKPLVSPSSAIAKAHGKVFRFAARRDVLDEWVVQAQTPTEGFVTTPGVFSADKVDAGSALLAQALPGRLPARMADLGAGWGWLSAQILAREGVETLDLVEADFAALDCAKQNITDPRASFHWEDVTGFEPAARYSGIVMNPPFHVGHAGDPNLGQAFIRKAASILSLSGKLWMVANRHLPYEDTLRQVFHHVEEIGGNTQFKLFFAEKPLSKSQAAKAAPTQTKRGR</sequence>
<evidence type="ECO:0000256" key="1">
    <source>
        <dbReference type="ARBA" id="ARBA00022490"/>
    </source>
</evidence>
<keyword evidence="9" id="KW-1185">Reference proteome</keyword>
<dbReference type="Gene3D" id="3.40.50.150">
    <property type="entry name" value="Vaccinia Virus protein VP39"/>
    <property type="match status" value="2"/>
</dbReference>
<dbReference type="SUPFAM" id="SSF53335">
    <property type="entry name" value="S-adenosyl-L-methionine-dependent methyltransferases"/>
    <property type="match status" value="1"/>
</dbReference>
<keyword evidence="5" id="KW-0949">S-adenosyl-L-methionine</keyword>
<dbReference type="CDD" id="cd02440">
    <property type="entry name" value="AdoMet_MTases"/>
    <property type="match status" value="1"/>
</dbReference>
<reference evidence="8 9" key="2">
    <citation type="submission" date="2024-06" db="EMBL/GenBank/DDBJ databases">
        <title>Thioclava kandeliae sp. nov. from a rhizosphere soil sample of Kandelia candel in a mangrove.</title>
        <authorList>
            <person name="Mu T."/>
        </authorList>
    </citation>
    <scope>NUCLEOTIDE SEQUENCE [LARGE SCALE GENOMIC DNA]</scope>
    <source>
        <strain evidence="8 9">CPCC 100088</strain>
    </source>
</reference>
<dbReference type="RefSeq" id="WP_350934915.1">
    <property type="nucleotide sequence ID" value="NZ_JAYWLC010000002.1"/>
</dbReference>
<feature type="domain" description="Methyltransferase small N-terminal" evidence="7">
    <location>
        <begin position="59"/>
        <end position="130"/>
    </location>
</feature>
<evidence type="ECO:0000313" key="8">
    <source>
        <dbReference type="EMBL" id="MER5170858.1"/>
    </source>
</evidence>
<dbReference type="EC" id="2.1.1.174" evidence="8"/>
<keyword evidence="1" id="KW-0963">Cytoplasm</keyword>